<dbReference type="Proteomes" id="UP000499080">
    <property type="component" value="Unassembled WGS sequence"/>
</dbReference>
<name>A0A4Y2C9R9_ARAVE</name>
<dbReference type="AlphaFoldDB" id="A0A4Y2C9R9"/>
<keyword evidence="2" id="KW-1185">Reference proteome</keyword>
<gene>
    <name evidence="1" type="ORF">AVEN_136650_1</name>
</gene>
<dbReference type="EMBL" id="BGPR01000164">
    <property type="protein sequence ID" value="GBM01103.1"/>
    <property type="molecule type" value="Genomic_DNA"/>
</dbReference>
<evidence type="ECO:0000313" key="1">
    <source>
        <dbReference type="EMBL" id="GBM01103.1"/>
    </source>
</evidence>
<sequence length="103" mass="11138">MFSLVWFNPLRTLCHKDVPATRSAKRSAVLKGLINNSLRGRGDLVVRSTDYGVSGSKPDFHRKSALYMGLVSVKSDTAGQTSSRCCDSEAFRGSASSDVVLVI</sequence>
<reference evidence="1 2" key="1">
    <citation type="journal article" date="2019" name="Sci. Rep.">
        <title>Orb-weaving spider Araneus ventricosus genome elucidates the spidroin gene catalogue.</title>
        <authorList>
            <person name="Kono N."/>
            <person name="Nakamura H."/>
            <person name="Ohtoshi R."/>
            <person name="Moran D.A.P."/>
            <person name="Shinohara A."/>
            <person name="Yoshida Y."/>
            <person name="Fujiwara M."/>
            <person name="Mori M."/>
            <person name="Tomita M."/>
            <person name="Arakawa K."/>
        </authorList>
    </citation>
    <scope>NUCLEOTIDE SEQUENCE [LARGE SCALE GENOMIC DNA]</scope>
</reference>
<evidence type="ECO:0000313" key="2">
    <source>
        <dbReference type="Proteomes" id="UP000499080"/>
    </source>
</evidence>
<organism evidence="1 2">
    <name type="scientific">Araneus ventricosus</name>
    <name type="common">Orbweaver spider</name>
    <name type="synonym">Epeira ventricosa</name>
    <dbReference type="NCBI Taxonomy" id="182803"/>
    <lineage>
        <taxon>Eukaryota</taxon>
        <taxon>Metazoa</taxon>
        <taxon>Ecdysozoa</taxon>
        <taxon>Arthropoda</taxon>
        <taxon>Chelicerata</taxon>
        <taxon>Arachnida</taxon>
        <taxon>Araneae</taxon>
        <taxon>Araneomorphae</taxon>
        <taxon>Entelegynae</taxon>
        <taxon>Araneoidea</taxon>
        <taxon>Araneidae</taxon>
        <taxon>Araneus</taxon>
    </lineage>
</organism>
<protein>
    <submittedName>
        <fullName evidence="1">Uncharacterized protein</fullName>
    </submittedName>
</protein>
<accession>A0A4Y2C9R9</accession>
<proteinExistence type="predicted"/>
<comment type="caution">
    <text evidence="1">The sequence shown here is derived from an EMBL/GenBank/DDBJ whole genome shotgun (WGS) entry which is preliminary data.</text>
</comment>